<organism evidence="1 2">
    <name type="scientific">Azospirillum humicireducens</name>
    <dbReference type="NCBI Taxonomy" id="1226968"/>
    <lineage>
        <taxon>Bacteria</taxon>
        <taxon>Pseudomonadati</taxon>
        <taxon>Pseudomonadota</taxon>
        <taxon>Alphaproteobacteria</taxon>
        <taxon>Rhodospirillales</taxon>
        <taxon>Azospirillaceae</taxon>
        <taxon>Azospirillum</taxon>
    </lineage>
</organism>
<evidence type="ECO:0000313" key="1">
    <source>
        <dbReference type="EMBL" id="ANC91016.1"/>
    </source>
</evidence>
<dbReference type="KEGG" id="ahu:A6A40_03360"/>
<dbReference type="AlphaFoldDB" id="A0A160JE76"/>
<name>A0A160JE76_9PROT</name>
<protein>
    <submittedName>
        <fullName evidence="1">Uncharacterized protein</fullName>
    </submittedName>
</protein>
<dbReference type="STRING" id="1226968.A6A40_03360"/>
<reference evidence="1 2" key="1">
    <citation type="journal article" date="2013" name="Int. J. Syst. Evol. Microbiol.">
        <title>Azospirillum humicireducens sp. nov., a nitrogen-fixing bacterium isolated from a microbial fuel cell.</title>
        <authorList>
            <person name="Zhou S."/>
            <person name="Han L."/>
            <person name="Wang Y."/>
            <person name="Yang G."/>
            <person name="Zhuang L."/>
            <person name="Hu P."/>
        </authorList>
    </citation>
    <scope>NUCLEOTIDE SEQUENCE [LARGE SCALE GENOMIC DNA]</scope>
    <source>
        <strain evidence="1 2">SgZ-5</strain>
    </source>
</reference>
<dbReference type="RefSeq" id="WP_063634110.1">
    <property type="nucleotide sequence ID" value="NZ_CP015285.1"/>
</dbReference>
<accession>A0A160JE76</accession>
<gene>
    <name evidence="1" type="ORF">A6A40_03360</name>
</gene>
<evidence type="ECO:0000313" key="2">
    <source>
        <dbReference type="Proteomes" id="UP000077405"/>
    </source>
</evidence>
<keyword evidence="2" id="KW-1185">Reference proteome</keyword>
<sequence>MNEAPGPVYGLVADESVHALHAKGFYGPGGVNPMPVDSPDTVLVANTPRRKQEDSVLAWVIRGLVFGGAVFEVIEIEELGNLLHRKDSRRTVVGEAVADMEDLHEGGEALEIEGGLV</sequence>
<dbReference type="EMBL" id="CP015285">
    <property type="protein sequence ID" value="ANC91016.1"/>
    <property type="molecule type" value="Genomic_DNA"/>
</dbReference>
<proteinExistence type="predicted"/>
<dbReference type="Proteomes" id="UP000077405">
    <property type="component" value="Chromosome"/>
</dbReference>